<keyword evidence="9" id="KW-1185">Reference proteome</keyword>
<evidence type="ECO:0000256" key="5">
    <source>
        <dbReference type="ARBA" id="ARBA00023125"/>
    </source>
</evidence>
<keyword evidence="5" id="KW-0238">DNA-binding</keyword>
<dbReference type="InterPro" id="IPR050359">
    <property type="entry name" value="bHLH_transcription_factors"/>
</dbReference>
<dbReference type="Gene3D" id="4.10.280.10">
    <property type="entry name" value="Helix-loop-helix DNA-binding domain"/>
    <property type="match status" value="1"/>
</dbReference>
<protein>
    <submittedName>
        <fullName evidence="10">Neurogenic differentiation factor 1-like</fullName>
    </submittedName>
</protein>
<dbReference type="InterPro" id="IPR022575">
    <property type="entry name" value="NeuroD_DUF"/>
</dbReference>
<dbReference type="InterPro" id="IPR011598">
    <property type="entry name" value="bHLH_dom"/>
</dbReference>
<evidence type="ECO:0000256" key="2">
    <source>
        <dbReference type="ARBA" id="ARBA00022782"/>
    </source>
</evidence>
<reference evidence="10" key="1">
    <citation type="submission" date="2025-08" db="UniProtKB">
        <authorList>
            <consortium name="RefSeq"/>
        </authorList>
    </citation>
    <scope>IDENTIFICATION</scope>
    <source>
        <tissue evidence="10">Muscle</tissue>
    </source>
</reference>
<evidence type="ECO:0000313" key="10">
    <source>
        <dbReference type="RefSeq" id="XP_013794383.2"/>
    </source>
</evidence>
<proteinExistence type="predicted"/>
<dbReference type="Pfam" id="PF12533">
    <property type="entry name" value="Neuro_bHLH"/>
    <property type="match status" value="1"/>
</dbReference>
<dbReference type="Pfam" id="PF00010">
    <property type="entry name" value="HLH"/>
    <property type="match status" value="1"/>
</dbReference>
<keyword evidence="6" id="KW-0804">Transcription</keyword>
<evidence type="ECO:0000256" key="1">
    <source>
        <dbReference type="ARBA" id="ARBA00022473"/>
    </source>
</evidence>
<accession>A0ABM1C567</accession>
<keyword evidence="3" id="KW-0524">Neurogenesis</keyword>
<dbReference type="CDD" id="cd11427">
    <property type="entry name" value="bHLH_TS_NeuroD"/>
    <property type="match status" value="1"/>
</dbReference>
<dbReference type="PANTHER" id="PTHR19290:SF134">
    <property type="entry name" value="NEUROGENIC DIFFERENTIATION FACTOR 1"/>
    <property type="match status" value="1"/>
</dbReference>
<gene>
    <name evidence="10" type="primary">LOC106478387</name>
</gene>
<dbReference type="RefSeq" id="XP_013794383.2">
    <property type="nucleotide sequence ID" value="XM_013938929.2"/>
</dbReference>
<evidence type="ECO:0000256" key="3">
    <source>
        <dbReference type="ARBA" id="ARBA00022902"/>
    </source>
</evidence>
<dbReference type="InterPro" id="IPR036638">
    <property type="entry name" value="HLH_DNA-bd_sf"/>
</dbReference>
<evidence type="ECO:0000259" key="8">
    <source>
        <dbReference type="PROSITE" id="PS50888"/>
    </source>
</evidence>
<dbReference type="Proteomes" id="UP000694941">
    <property type="component" value="Unplaced"/>
</dbReference>
<evidence type="ECO:0000256" key="6">
    <source>
        <dbReference type="ARBA" id="ARBA00023163"/>
    </source>
</evidence>
<keyword evidence="4" id="KW-0805">Transcription regulation</keyword>
<keyword evidence="7" id="KW-0539">Nucleus</keyword>
<dbReference type="SMART" id="SM00353">
    <property type="entry name" value="HLH"/>
    <property type="match status" value="1"/>
</dbReference>
<feature type="domain" description="BHLH" evidence="8">
    <location>
        <begin position="75"/>
        <end position="127"/>
    </location>
</feature>
<dbReference type="GeneID" id="106478387"/>
<sequence>MLSRDYLSSSDWNISTDGNMADSTTGDVNCGTSRNSSPVSCEEIHSKKIAKGTLPTRSRMSKNVIAKTKTSKLRIRRHKANARERNRMHGLNGALDTLRKCLPVHSKTQKLSKIETLRMARNYIVILSEILRAEREMDVVTFAQTLSKGLSQATTNLIANNLQLNPRTLMPDMFPNINPILLLHGSLAASALGDSAVSNNFPLYQLYSTPQTCPIENKIPFPSSSNSPQSYSCAESVSPLNNKDMTSTSTKVTYFPDRAFQDEKQDIPHSCSTNRSHRDILMLTSGPKFDEHSEIGFEEEISFSKKSFL</sequence>
<keyword evidence="2" id="KW-0221">Differentiation</keyword>
<evidence type="ECO:0000256" key="7">
    <source>
        <dbReference type="ARBA" id="ARBA00023242"/>
    </source>
</evidence>
<dbReference type="SUPFAM" id="SSF47459">
    <property type="entry name" value="HLH, helix-loop-helix DNA-binding domain"/>
    <property type="match status" value="1"/>
</dbReference>
<evidence type="ECO:0000256" key="4">
    <source>
        <dbReference type="ARBA" id="ARBA00023015"/>
    </source>
</evidence>
<dbReference type="PROSITE" id="PS50888">
    <property type="entry name" value="BHLH"/>
    <property type="match status" value="1"/>
</dbReference>
<dbReference type="PANTHER" id="PTHR19290">
    <property type="entry name" value="BASIC HELIX-LOOP-HELIX PROTEIN NEUROGENIN-RELATED"/>
    <property type="match status" value="1"/>
</dbReference>
<name>A0ABM1C567_LIMPO</name>
<keyword evidence="1" id="KW-0217">Developmental protein</keyword>
<organism evidence="9 10">
    <name type="scientific">Limulus polyphemus</name>
    <name type="common">Atlantic horseshoe crab</name>
    <dbReference type="NCBI Taxonomy" id="6850"/>
    <lineage>
        <taxon>Eukaryota</taxon>
        <taxon>Metazoa</taxon>
        <taxon>Ecdysozoa</taxon>
        <taxon>Arthropoda</taxon>
        <taxon>Chelicerata</taxon>
        <taxon>Merostomata</taxon>
        <taxon>Xiphosura</taxon>
        <taxon>Limulidae</taxon>
        <taxon>Limulus</taxon>
    </lineage>
</organism>
<evidence type="ECO:0000313" key="9">
    <source>
        <dbReference type="Proteomes" id="UP000694941"/>
    </source>
</evidence>